<keyword evidence="9" id="KW-1185">Reference proteome</keyword>
<dbReference type="FunFam" id="3.40.50.150:FF:000164">
    <property type="entry name" value="Methyltransferase NSUN5, putative"/>
    <property type="match status" value="1"/>
</dbReference>
<proteinExistence type="inferred from homology"/>
<dbReference type="PROSITE" id="PS51686">
    <property type="entry name" value="SAM_MT_RSMB_NOP"/>
    <property type="match status" value="1"/>
</dbReference>
<dbReference type="EMBL" id="JBBPBK010000012">
    <property type="protein sequence ID" value="KAK9273594.1"/>
    <property type="molecule type" value="Genomic_DNA"/>
</dbReference>
<dbReference type="Proteomes" id="UP001415857">
    <property type="component" value="Unassembled WGS sequence"/>
</dbReference>
<keyword evidence="1 6" id="KW-0489">Methyltransferase</keyword>
<dbReference type="SUPFAM" id="SSF53335">
    <property type="entry name" value="S-adenosyl-L-methionine-dependent methyltransferases"/>
    <property type="match status" value="1"/>
</dbReference>
<evidence type="ECO:0000259" key="7">
    <source>
        <dbReference type="PROSITE" id="PS51686"/>
    </source>
</evidence>
<protein>
    <recommendedName>
        <fullName evidence="7">SAM-dependent MTase RsmB/NOP-type domain-containing protein</fullName>
    </recommendedName>
</protein>
<keyword evidence="3 6" id="KW-0949">S-adenosyl-L-methionine</keyword>
<dbReference type="PANTHER" id="PTHR22807">
    <property type="entry name" value="NOP2 YEAST -RELATED NOL1/NOP2/FMU SUN DOMAIN-CONTAINING"/>
    <property type="match status" value="1"/>
</dbReference>
<keyword evidence="2 6" id="KW-0808">Transferase</keyword>
<name>A0AAP0WM71_LIQFO</name>
<evidence type="ECO:0000256" key="5">
    <source>
        <dbReference type="ARBA" id="ARBA00053002"/>
    </source>
</evidence>
<evidence type="ECO:0000256" key="1">
    <source>
        <dbReference type="ARBA" id="ARBA00022603"/>
    </source>
</evidence>
<comment type="similarity">
    <text evidence="6">Belongs to the class I-like SAM-binding methyltransferase superfamily. RsmB/NOP family.</text>
</comment>
<sequence>MVAVALGPKPGWEVLDACAAPGNKTVHLAAFMRGNGKIIACELNKQRVKRLEDTIRLSGASNVEVLHEDFLNLNPEDPLYSKVRAILLDPSCSGSGTAADRLDHLLPSYAAGHAADFAAIERVNKLSSFQKKALAHALSFPAVERVVYSTCSIHQIENEDVIKSLLPLAASYGFQLQTPFPDWPRRGLPVLEGSEHLLRTDPDEDKEGFFIALFVRKSTVDLLEKPLKAHRDTIEAHSTDEPTKRSKTRDQKKLVMPCPFTRMSKMWLYYQLNSRKSNICDCEREHGCKR</sequence>
<reference evidence="8 9" key="1">
    <citation type="journal article" date="2024" name="Plant J.">
        <title>Genome sequences and population genomics reveal climatic adaptation and genomic divergence between two closely related sweetgum species.</title>
        <authorList>
            <person name="Xu W.Q."/>
            <person name="Ren C.Q."/>
            <person name="Zhang X.Y."/>
            <person name="Comes H.P."/>
            <person name="Liu X.H."/>
            <person name="Li Y.G."/>
            <person name="Kettle C.J."/>
            <person name="Jalonen R."/>
            <person name="Gaisberger H."/>
            <person name="Ma Y.Z."/>
            <person name="Qiu Y.X."/>
        </authorList>
    </citation>
    <scope>NUCLEOTIDE SEQUENCE [LARGE SCALE GENOMIC DNA]</scope>
    <source>
        <strain evidence="8">Hangzhou</strain>
    </source>
</reference>
<evidence type="ECO:0000313" key="9">
    <source>
        <dbReference type="Proteomes" id="UP001415857"/>
    </source>
</evidence>
<evidence type="ECO:0000256" key="4">
    <source>
        <dbReference type="ARBA" id="ARBA00022884"/>
    </source>
</evidence>
<feature type="binding site" evidence="6">
    <location>
        <begin position="18"/>
        <end position="24"/>
    </location>
    <ligand>
        <name>S-adenosyl-L-methionine</name>
        <dbReference type="ChEBI" id="CHEBI:59789"/>
    </ligand>
</feature>
<feature type="active site" description="Nucleophile" evidence="6">
    <location>
        <position position="151"/>
    </location>
</feature>
<dbReference type="GO" id="GO:0005730">
    <property type="term" value="C:nucleolus"/>
    <property type="evidence" value="ECO:0007669"/>
    <property type="project" value="TreeGrafter"/>
</dbReference>
<evidence type="ECO:0000256" key="2">
    <source>
        <dbReference type="ARBA" id="ARBA00022679"/>
    </source>
</evidence>
<accession>A0AAP0WM71</accession>
<dbReference type="Gene3D" id="3.40.50.150">
    <property type="entry name" value="Vaccinia Virus protein VP39"/>
    <property type="match status" value="1"/>
</dbReference>
<feature type="binding site" evidence="6">
    <location>
        <position position="69"/>
    </location>
    <ligand>
        <name>S-adenosyl-L-methionine</name>
        <dbReference type="ChEBI" id="CHEBI:59789"/>
    </ligand>
</feature>
<keyword evidence="4 6" id="KW-0694">RNA-binding</keyword>
<dbReference type="GO" id="GO:0003723">
    <property type="term" value="F:RNA binding"/>
    <property type="evidence" value="ECO:0007669"/>
    <property type="project" value="UniProtKB-UniRule"/>
</dbReference>
<dbReference type="Pfam" id="PF01189">
    <property type="entry name" value="Methyltr_RsmB-F"/>
    <property type="match status" value="1"/>
</dbReference>
<dbReference type="InterPro" id="IPR049560">
    <property type="entry name" value="MeTrfase_RsmB-F_NOP2_cat"/>
</dbReference>
<dbReference type="InterPro" id="IPR001678">
    <property type="entry name" value="MeTrfase_RsmB-F_NOP2_dom"/>
</dbReference>
<feature type="binding site" evidence="6">
    <location>
        <position position="89"/>
    </location>
    <ligand>
        <name>S-adenosyl-L-methionine</name>
        <dbReference type="ChEBI" id="CHEBI:59789"/>
    </ligand>
</feature>
<evidence type="ECO:0000256" key="6">
    <source>
        <dbReference type="PROSITE-ProRule" id="PRU01023"/>
    </source>
</evidence>
<dbReference type="PANTHER" id="PTHR22807:SF4">
    <property type="entry name" value="28S RRNA (CYTOSINE-C(5))-METHYLTRANSFERASE"/>
    <property type="match status" value="1"/>
</dbReference>
<dbReference type="InterPro" id="IPR029063">
    <property type="entry name" value="SAM-dependent_MTases_sf"/>
</dbReference>
<feature type="binding site" evidence="6">
    <location>
        <position position="42"/>
    </location>
    <ligand>
        <name>S-adenosyl-L-methionine</name>
        <dbReference type="ChEBI" id="CHEBI:59789"/>
    </ligand>
</feature>
<evidence type="ECO:0000256" key="3">
    <source>
        <dbReference type="ARBA" id="ARBA00022691"/>
    </source>
</evidence>
<dbReference type="CDD" id="cd02440">
    <property type="entry name" value="AdoMet_MTases"/>
    <property type="match status" value="1"/>
</dbReference>
<dbReference type="GO" id="GO:0008173">
    <property type="term" value="F:RNA methyltransferase activity"/>
    <property type="evidence" value="ECO:0007669"/>
    <property type="project" value="InterPro"/>
</dbReference>
<comment type="caution">
    <text evidence="8">The sequence shown here is derived from an EMBL/GenBank/DDBJ whole genome shotgun (WGS) entry which is preliminary data.</text>
</comment>
<dbReference type="AlphaFoldDB" id="A0AAP0WM71"/>
<comment type="catalytic activity">
    <reaction evidence="5">
        <text>a cytidine in 25S rRNA + S-adenosyl-L-methionine = a 5-methylcytidine in 25S rRNA + S-adenosyl-L-homocysteine + H(+)</text>
        <dbReference type="Rhea" id="RHEA:47780"/>
        <dbReference type="Rhea" id="RHEA-COMP:11911"/>
        <dbReference type="Rhea" id="RHEA-COMP:11912"/>
        <dbReference type="ChEBI" id="CHEBI:15378"/>
        <dbReference type="ChEBI" id="CHEBI:57856"/>
        <dbReference type="ChEBI" id="CHEBI:59789"/>
        <dbReference type="ChEBI" id="CHEBI:74483"/>
        <dbReference type="ChEBI" id="CHEBI:82748"/>
    </reaction>
</comment>
<dbReference type="InterPro" id="IPR023267">
    <property type="entry name" value="RCMT"/>
</dbReference>
<dbReference type="PRINTS" id="PR02008">
    <property type="entry name" value="RCMTFAMILY"/>
</dbReference>
<evidence type="ECO:0000313" key="8">
    <source>
        <dbReference type="EMBL" id="KAK9273594.1"/>
    </source>
</evidence>
<dbReference type="GO" id="GO:0070475">
    <property type="term" value="P:rRNA base methylation"/>
    <property type="evidence" value="ECO:0007669"/>
    <property type="project" value="TreeGrafter"/>
</dbReference>
<feature type="domain" description="SAM-dependent MTase RsmB/NOP-type" evidence="7">
    <location>
        <begin position="1"/>
        <end position="217"/>
    </location>
</feature>
<gene>
    <name evidence="8" type="ORF">L1049_018404</name>
</gene>
<organism evidence="8 9">
    <name type="scientific">Liquidambar formosana</name>
    <name type="common">Formosan gum</name>
    <dbReference type="NCBI Taxonomy" id="63359"/>
    <lineage>
        <taxon>Eukaryota</taxon>
        <taxon>Viridiplantae</taxon>
        <taxon>Streptophyta</taxon>
        <taxon>Embryophyta</taxon>
        <taxon>Tracheophyta</taxon>
        <taxon>Spermatophyta</taxon>
        <taxon>Magnoliopsida</taxon>
        <taxon>eudicotyledons</taxon>
        <taxon>Gunneridae</taxon>
        <taxon>Pentapetalae</taxon>
        <taxon>Saxifragales</taxon>
        <taxon>Altingiaceae</taxon>
        <taxon>Liquidambar</taxon>
    </lineage>
</organism>